<reference evidence="2" key="1">
    <citation type="journal article" date="2016" name="Nat. Genet.">
        <title>A high-quality carrot genome assembly provides new insights into carotenoid accumulation and asterid genome evolution.</title>
        <authorList>
            <person name="Iorizzo M."/>
            <person name="Ellison S."/>
            <person name="Senalik D."/>
            <person name="Zeng P."/>
            <person name="Satapoomin P."/>
            <person name="Huang J."/>
            <person name="Bowman M."/>
            <person name="Iovene M."/>
            <person name="Sanseverino W."/>
            <person name="Cavagnaro P."/>
            <person name="Yildiz M."/>
            <person name="Macko-Podgorni A."/>
            <person name="Moranska E."/>
            <person name="Grzebelus E."/>
            <person name="Grzebelus D."/>
            <person name="Ashrafi H."/>
            <person name="Zheng Z."/>
            <person name="Cheng S."/>
            <person name="Spooner D."/>
            <person name="Van Deynze A."/>
            <person name="Simon P."/>
        </authorList>
    </citation>
    <scope>NUCLEOTIDE SEQUENCE</scope>
    <source>
        <tissue evidence="2">Leaf</tissue>
    </source>
</reference>
<feature type="region of interest" description="Disordered" evidence="1">
    <location>
        <begin position="60"/>
        <end position="122"/>
    </location>
</feature>
<evidence type="ECO:0000313" key="2">
    <source>
        <dbReference type="EMBL" id="WOH11362.1"/>
    </source>
</evidence>
<reference evidence="2" key="2">
    <citation type="submission" date="2022-03" db="EMBL/GenBank/DDBJ databases">
        <title>Draft title - Genomic analysis of global carrot germplasm unveils the trajectory of domestication and the origin of high carotenoid orange carrot.</title>
        <authorList>
            <person name="Iorizzo M."/>
            <person name="Ellison S."/>
            <person name="Senalik D."/>
            <person name="Macko-Podgorni A."/>
            <person name="Grzebelus D."/>
            <person name="Bostan H."/>
            <person name="Rolling W."/>
            <person name="Curaba J."/>
            <person name="Simon P."/>
        </authorList>
    </citation>
    <scope>NUCLEOTIDE SEQUENCE</scope>
    <source>
        <tissue evidence="2">Leaf</tissue>
    </source>
</reference>
<accession>A0A175YLJ2</accession>
<evidence type="ECO:0000256" key="1">
    <source>
        <dbReference type="SAM" id="MobiDB-lite"/>
    </source>
</evidence>
<feature type="compositionally biased region" description="Polar residues" evidence="1">
    <location>
        <begin position="104"/>
        <end position="115"/>
    </location>
</feature>
<organism evidence="2 3">
    <name type="scientific">Daucus carota subsp. sativus</name>
    <name type="common">Carrot</name>
    <dbReference type="NCBI Taxonomy" id="79200"/>
    <lineage>
        <taxon>Eukaryota</taxon>
        <taxon>Viridiplantae</taxon>
        <taxon>Streptophyta</taxon>
        <taxon>Embryophyta</taxon>
        <taxon>Tracheophyta</taxon>
        <taxon>Spermatophyta</taxon>
        <taxon>Magnoliopsida</taxon>
        <taxon>eudicotyledons</taxon>
        <taxon>Gunneridae</taxon>
        <taxon>Pentapetalae</taxon>
        <taxon>asterids</taxon>
        <taxon>campanulids</taxon>
        <taxon>Apiales</taxon>
        <taxon>Apiaceae</taxon>
        <taxon>Apioideae</taxon>
        <taxon>Scandiceae</taxon>
        <taxon>Daucinae</taxon>
        <taxon>Daucus</taxon>
        <taxon>Daucus sect. Daucus</taxon>
    </lineage>
</organism>
<name>A0A175YLJ2_DAUCS</name>
<dbReference type="Gramene" id="KZM84120">
    <property type="protein sequence ID" value="KZM84120"/>
    <property type="gene ID" value="DCAR_028333"/>
</dbReference>
<proteinExistence type="predicted"/>
<evidence type="ECO:0000313" key="3">
    <source>
        <dbReference type="Proteomes" id="UP000077755"/>
    </source>
</evidence>
<dbReference type="AlphaFoldDB" id="A0A175YLJ2"/>
<sequence>MLICSPWLNKETKRPPVYVDLDTEQRRSVVDNKARHLKDSSVEELEISFTRNINWGSGLGSLRKPESKIPTMVNERGTSNSRRKTRGNSNKQAIVALVSGLPEGNTTAQQRNFLSEESVGPI</sequence>
<dbReference type="EMBL" id="CP093350">
    <property type="protein sequence ID" value="WOH11362.1"/>
    <property type="molecule type" value="Genomic_DNA"/>
</dbReference>
<gene>
    <name evidence="2" type="ORF">DCAR_0830844</name>
</gene>
<protein>
    <submittedName>
        <fullName evidence="2">Uncharacterized protein</fullName>
    </submittedName>
</protein>
<dbReference type="Proteomes" id="UP000077755">
    <property type="component" value="Chromosome 8"/>
</dbReference>
<keyword evidence="3" id="KW-1185">Reference proteome</keyword>